<proteinExistence type="predicted"/>
<reference evidence="1 2" key="1">
    <citation type="journal article" date="2016" name="Front. Microbiol.">
        <title>Comprehensive Phylogenetic Analysis of Bovine Non-aureus Staphylococci Species Based on Whole-Genome Sequencing.</title>
        <authorList>
            <person name="Naushad S."/>
            <person name="Barkema H.W."/>
            <person name="Luby C."/>
            <person name="Condas L.A."/>
            <person name="Nobrega D.B."/>
            <person name="Carson D.A."/>
            <person name="De Buck J."/>
        </authorList>
    </citation>
    <scope>NUCLEOTIDE SEQUENCE [LARGE SCALE GENOMIC DNA]</scope>
    <source>
        <strain evidence="1 2">SNUC 2993</strain>
    </source>
</reference>
<dbReference type="Proteomes" id="UP000240717">
    <property type="component" value="Unassembled WGS sequence"/>
</dbReference>
<organism evidence="1 2">
    <name type="scientific">Staphylococcus warneri</name>
    <dbReference type="NCBI Taxonomy" id="1292"/>
    <lineage>
        <taxon>Bacteria</taxon>
        <taxon>Bacillati</taxon>
        <taxon>Bacillota</taxon>
        <taxon>Bacilli</taxon>
        <taxon>Bacillales</taxon>
        <taxon>Staphylococcaceae</taxon>
        <taxon>Staphylococcus</taxon>
    </lineage>
</organism>
<accession>A0A2T4PXF9</accession>
<evidence type="ECO:0000313" key="1">
    <source>
        <dbReference type="EMBL" id="PTI49352.1"/>
    </source>
</evidence>
<gene>
    <name evidence="1" type="ORF">BU085_12265</name>
</gene>
<dbReference type="EMBL" id="PZEV01000079">
    <property type="protein sequence ID" value="PTI49352.1"/>
    <property type="molecule type" value="Genomic_DNA"/>
</dbReference>
<comment type="caution">
    <text evidence="1">The sequence shown here is derived from an EMBL/GenBank/DDBJ whole genome shotgun (WGS) entry which is preliminary data.</text>
</comment>
<sequence length="67" mass="7987">MQKYSIAPTEDIRFLFLPQDLPKHEKLEKNQIDYIPDFVLDQLFENINSLPEEIIPIIWIAFKTGLR</sequence>
<evidence type="ECO:0000313" key="2">
    <source>
        <dbReference type="Proteomes" id="UP000240717"/>
    </source>
</evidence>
<protein>
    <submittedName>
        <fullName evidence="1">Transposase</fullName>
    </submittedName>
</protein>
<dbReference type="AlphaFoldDB" id="A0A2T4PXF9"/>
<feature type="non-terminal residue" evidence="1">
    <location>
        <position position="67"/>
    </location>
</feature>
<name>A0A2T4PXF9_STAWA</name>